<dbReference type="InterPro" id="IPR052726">
    <property type="entry name" value="Phage_Baseplate_Hub"/>
</dbReference>
<keyword evidence="3" id="KW-1185">Reference proteome</keyword>
<reference evidence="2" key="1">
    <citation type="submission" date="2017-06" db="EMBL/GenBank/DDBJ databases">
        <title>Genome sequencing of pathogenic and non-pathogenic strains within Bisgaard taxon 40.</title>
        <authorList>
            <person name="Ladner J.T."/>
            <person name="Lovett S.P."/>
            <person name="Koroleva G."/>
            <person name="Lorch J.M."/>
        </authorList>
    </citation>
    <scope>NUCLEOTIDE SEQUENCE</scope>
    <source>
        <strain evidence="2">27576-1-I1</strain>
    </source>
</reference>
<dbReference type="EMBL" id="CP022011">
    <property type="protein sequence ID" value="QDJ14841.1"/>
    <property type="molecule type" value="Genomic_DNA"/>
</dbReference>
<dbReference type="AlphaFoldDB" id="A0A8E3SD24"/>
<dbReference type="SUPFAM" id="SSF69279">
    <property type="entry name" value="Phage tail proteins"/>
    <property type="match status" value="1"/>
</dbReference>
<dbReference type="Proteomes" id="UP000955338">
    <property type="component" value="Chromosome"/>
</dbReference>
<sequence length="379" mass="42412">MDLLSNINKTIDQRLNHDTPLFKVIVTSNNGTNDITQILSERLISLSLTDNRGFEADMLELTLSDHDNQLAFPSRGAIIKLELGWKTTGLVEKGEYKVDELEYSGSPDTLTIRARSADLFGSLTTKQERSFHKIKIADLIKQLAEENKLKPLVDKNLGSQQIEHLDQQNESTINLLSRLAQDYDAISTVKNGCLMFIKAGEMKTASGKPLPEVEISRSVGDSFRFSLAESENYKAVRAYWHNQDNGKKGEVIIDENSKIERKNKIKKDGEESKQKHNNLIQTKPVTTDTNQIKTLSHVFKYRAKAITAAKAAFDKLKRGVATFSLTLAKGNPELIPELPAKVTGFKTEIDDTKWIITKVTHSLSESGYSCGVEFELRGL</sequence>
<name>A0A8E3SD24_9PAST</name>
<dbReference type="PANTHER" id="PTHR35862">
    <property type="entry name" value="FELS-2 PROPHAGE PROTEIN"/>
    <property type="match status" value="1"/>
</dbReference>
<feature type="compositionally biased region" description="Basic and acidic residues" evidence="1">
    <location>
        <begin position="264"/>
        <end position="274"/>
    </location>
</feature>
<evidence type="ECO:0000256" key="1">
    <source>
        <dbReference type="SAM" id="MobiDB-lite"/>
    </source>
</evidence>
<gene>
    <name evidence="2" type="ORF">CEP48_05100</name>
</gene>
<dbReference type="Pfam" id="PF05954">
    <property type="entry name" value="Phage_GPD"/>
    <property type="match status" value="1"/>
</dbReference>
<organism evidence="2 3">
    <name type="scientific">Mergibacter septicus</name>
    <dbReference type="NCBI Taxonomy" id="221402"/>
    <lineage>
        <taxon>Bacteria</taxon>
        <taxon>Pseudomonadati</taxon>
        <taxon>Pseudomonadota</taxon>
        <taxon>Gammaproteobacteria</taxon>
        <taxon>Pasteurellales</taxon>
        <taxon>Pasteurellaceae</taxon>
        <taxon>Mergibacter</taxon>
    </lineage>
</organism>
<evidence type="ECO:0000313" key="3">
    <source>
        <dbReference type="Proteomes" id="UP000955338"/>
    </source>
</evidence>
<dbReference type="PANTHER" id="PTHR35862:SF3">
    <property type="entry name" value="FELS-2 PROPHAGE PROTEIN"/>
    <property type="match status" value="1"/>
</dbReference>
<protein>
    <submittedName>
        <fullName evidence="2">Phage tail protein</fullName>
    </submittedName>
</protein>
<evidence type="ECO:0000313" key="2">
    <source>
        <dbReference type="EMBL" id="QDJ14841.1"/>
    </source>
</evidence>
<accession>A0A8E3SD24</accession>
<proteinExistence type="predicted"/>
<feature type="region of interest" description="Disordered" evidence="1">
    <location>
        <begin position="264"/>
        <end position="283"/>
    </location>
</feature>
<dbReference type="RefSeq" id="WP_261920634.1">
    <property type="nucleotide sequence ID" value="NZ_CP022011.1"/>
</dbReference>